<dbReference type="Proteomes" id="UP001432292">
    <property type="component" value="Chromosome"/>
</dbReference>
<dbReference type="EMBL" id="BLIN01000003">
    <property type="protein sequence ID" value="GFE06322.1"/>
    <property type="molecule type" value="Genomic_DNA"/>
</dbReference>
<dbReference type="PRINTS" id="PR00069">
    <property type="entry name" value="ALDKETRDTASE"/>
</dbReference>
<protein>
    <submittedName>
        <fullName evidence="3">Aldo/keto reductase</fullName>
    </submittedName>
</protein>
<dbReference type="InterPro" id="IPR023210">
    <property type="entry name" value="NADP_OxRdtase_dom"/>
</dbReference>
<dbReference type="InterPro" id="IPR050791">
    <property type="entry name" value="Aldo-Keto_reductase"/>
</dbReference>
<evidence type="ECO:0000259" key="2">
    <source>
        <dbReference type="Pfam" id="PF00248"/>
    </source>
</evidence>
<feature type="domain" description="NADP-dependent oxidoreductase" evidence="2">
    <location>
        <begin position="15"/>
        <end position="305"/>
    </location>
</feature>
<evidence type="ECO:0000313" key="5">
    <source>
        <dbReference type="Proteomes" id="UP000435837"/>
    </source>
</evidence>
<organism evidence="3 5">
    <name type="scientific">Streptomyces caniferus</name>
    <dbReference type="NCBI Taxonomy" id="285557"/>
    <lineage>
        <taxon>Bacteria</taxon>
        <taxon>Bacillati</taxon>
        <taxon>Actinomycetota</taxon>
        <taxon>Actinomycetes</taxon>
        <taxon>Kitasatosporales</taxon>
        <taxon>Streptomycetaceae</taxon>
        <taxon>Streptomyces</taxon>
    </lineage>
</organism>
<gene>
    <name evidence="4" type="ORF">OG727_03995</name>
    <name evidence="3" type="ORF">Scani_25900</name>
</gene>
<accession>A0A640S6S2</accession>
<dbReference type="CDD" id="cd19076">
    <property type="entry name" value="AKR_AKR13A_13D"/>
    <property type="match status" value="1"/>
</dbReference>
<dbReference type="Pfam" id="PF00248">
    <property type="entry name" value="Aldo_ket_red"/>
    <property type="match status" value="1"/>
</dbReference>
<evidence type="ECO:0000313" key="3">
    <source>
        <dbReference type="EMBL" id="GFE06322.1"/>
    </source>
</evidence>
<evidence type="ECO:0000313" key="6">
    <source>
        <dbReference type="Proteomes" id="UP001432292"/>
    </source>
</evidence>
<keyword evidence="6" id="KW-1185">Reference proteome</keyword>
<name>A0A640S6S2_9ACTN</name>
<dbReference type="PANTHER" id="PTHR43625">
    <property type="entry name" value="AFLATOXIN B1 ALDEHYDE REDUCTASE"/>
    <property type="match status" value="1"/>
</dbReference>
<dbReference type="InterPro" id="IPR036812">
    <property type="entry name" value="NAD(P)_OxRdtase_dom_sf"/>
</dbReference>
<dbReference type="EMBL" id="CP108473">
    <property type="protein sequence ID" value="WUS21521.1"/>
    <property type="molecule type" value="Genomic_DNA"/>
</dbReference>
<sequence length="333" mass="36359">MKYRKLGDHGPEVSAIGLGCMGMSIAYGVPDEEESQHTLDRAFELGITLLDTADAYGQGGNEELVGRWLHRHAHDRDRVVVATKFGLRHDAATGRVGDVDTSADYVPVACRASLRRLGVEHIDLYYAHRRDPATPVEETVGAMSRLVDAGLVRHIGLSEVSAATLRRAHAVHPVSAVQVEYSLFTRGVVEGELLATCRELGIAVVAYSPLGRGMLTGAVSSRDDLTPQDNRRRWPRFADENIRRNLALVQAVRDIAERIGCSPAQAALAWLLAQGEDIVPIPGTKRRRYLEENAAAVALSLTGADRELLRRAVPEEAVAGERYPESALKRLGH</sequence>
<proteinExistence type="predicted"/>
<dbReference type="GeneID" id="96639972"/>
<reference evidence="4" key="2">
    <citation type="submission" date="2022-10" db="EMBL/GenBank/DDBJ databases">
        <title>The complete genomes of actinobacterial strains from the NBC collection.</title>
        <authorList>
            <person name="Joergensen T.S."/>
            <person name="Alvarez Arevalo M."/>
            <person name="Sterndorff E.B."/>
            <person name="Faurdal D."/>
            <person name="Vuksanovic O."/>
            <person name="Mourched A.-S."/>
            <person name="Charusanti P."/>
            <person name="Shaw S."/>
            <person name="Blin K."/>
            <person name="Weber T."/>
        </authorList>
    </citation>
    <scope>NUCLEOTIDE SEQUENCE</scope>
    <source>
        <strain evidence="4">NBC_01256</strain>
    </source>
</reference>
<dbReference type="Gene3D" id="3.20.20.100">
    <property type="entry name" value="NADP-dependent oxidoreductase domain"/>
    <property type="match status" value="1"/>
</dbReference>
<dbReference type="InterPro" id="IPR020471">
    <property type="entry name" value="AKR"/>
</dbReference>
<evidence type="ECO:0000256" key="1">
    <source>
        <dbReference type="ARBA" id="ARBA00023002"/>
    </source>
</evidence>
<dbReference type="GO" id="GO:0005737">
    <property type="term" value="C:cytoplasm"/>
    <property type="evidence" value="ECO:0007669"/>
    <property type="project" value="TreeGrafter"/>
</dbReference>
<dbReference type="RefSeq" id="WP_159473801.1">
    <property type="nucleotide sequence ID" value="NZ_BAAATH010000002.1"/>
</dbReference>
<dbReference type="Proteomes" id="UP000435837">
    <property type="component" value="Unassembled WGS sequence"/>
</dbReference>
<reference evidence="3 5" key="1">
    <citation type="submission" date="2019-12" db="EMBL/GenBank/DDBJ databases">
        <title>Whole genome shotgun sequence of Streptomyces caniferus NBRC 15389.</title>
        <authorList>
            <person name="Ichikawa N."/>
            <person name="Kimura A."/>
            <person name="Kitahashi Y."/>
            <person name="Komaki H."/>
            <person name="Tamura T."/>
        </authorList>
    </citation>
    <scope>NUCLEOTIDE SEQUENCE [LARGE SCALE GENOMIC DNA]</scope>
    <source>
        <strain evidence="3 5">NBRC 15389</strain>
    </source>
</reference>
<keyword evidence="1" id="KW-0560">Oxidoreductase</keyword>
<dbReference type="OrthoDB" id="9768793at2"/>
<dbReference type="AlphaFoldDB" id="A0A640S6S2"/>
<dbReference type="PANTHER" id="PTHR43625:SF40">
    <property type="entry name" value="ALDO-KETO REDUCTASE YAKC [NADP(+)]"/>
    <property type="match status" value="1"/>
</dbReference>
<dbReference type="SUPFAM" id="SSF51430">
    <property type="entry name" value="NAD(P)-linked oxidoreductase"/>
    <property type="match status" value="1"/>
</dbReference>
<dbReference type="GO" id="GO:0016491">
    <property type="term" value="F:oxidoreductase activity"/>
    <property type="evidence" value="ECO:0007669"/>
    <property type="project" value="UniProtKB-KW"/>
</dbReference>
<evidence type="ECO:0000313" key="4">
    <source>
        <dbReference type="EMBL" id="WUS21521.1"/>
    </source>
</evidence>